<gene>
    <name evidence="1" type="ORF">AVDCRST_MAG90-2116</name>
</gene>
<evidence type="ECO:0000313" key="1">
    <source>
        <dbReference type="EMBL" id="CAA9344739.1"/>
    </source>
</evidence>
<accession>A0A6J4M2V0</accession>
<name>A0A6J4M2V0_9HYPH</name>
<organism evidence="1">
    <name type="scientific">uncultured Microvirga sp</name>
    <dbReference type="NCBI Taxonomy" id="412392"/>
    <lineage>
        <taxon>Bacteria</taxon>
        <taxon>Pseudomonadati</taxon>
        <taxon>Pseudomonadota</taxon>
        <taxon>Alphaproteobacteria</taxon>
        <taxon>Hyphomicrobiales</taxon>
        <taxon>Methylobacteriaceae</taxon>
        <taxon>Microvirga</taxon>
        <taxon>environmental samples</taxon>
    </lineage>
</organism>
<feature type="non-terminal residue" evidence="1">
    <location>
        <position position="222"/>
    </location>
</feature>
<reference evidence="1" key="1">
    <citation type="submission" date="2020-02" db="EMBL/GenBank/DDBJ databases">
        <authorList>
            <person name="Meier V. D."/>
        </authorList>
    </citation>
    <scope>NUCLEOTIDE SEQUENCE</scope>
    <source>
        <strain evidence="1">AVDCRST_MAG90</strain>
    </source>
</reference>
<dbReference type="EMBL" id="CADCUC010000416">
    <property type="protein sequence ID" value="CAA9344739.1"/>
    <property type="molecule type" value="Genomic_DNA"/>
</dbReference>
<protein>
    <submittedName>
        <fullName evidence="1">Uncharacterized protein</fullName>
    </submittedName>
</protein>
<sequence length="222" mass="23396">MVRLRSRPVRLGWLAGLSLIGLIAAGVAPPRWSGLTATSADGSRLTVGAVRLGTGLIAAALAQDAQTVVLESVVLELGPTTYRLPRIEFTGADLSRADLAGLFDKTAAEPLPSRLARLSAQRIAIPELVVEQQIGTERQTTRYSNVTGTDLNQGRIRAILAEAGALETKGGRGNAVSGTLGRIAMSDLDLAQAARVYIERSEEAPGDLKRISGAFSLENLDL</sequence>
<dbReference type="AlphaFoldDB" id="A0A6J4M2V0"/>
<proteinExistence type="predicted"/>